<dbReference type="InterPro" id="IPR002403">
    <property type="entry name" value="Cyt_P450_E_grp-IV"/>
</dbReference>
<dbReference type="InterPro" id="IPR050121">
    <property type="entry name" value="Cytochrome_P450_monoxygenase"/>
</dbReference>
<dbReference type="GO" id="GO:0005506">
    <property type="term" value="F:iron ion binding"/>
    <property type="evidence" value="ECO:0007669"/>
    <property type="project" value="InterPro"/>
</dbReference>
<dbReference type="GO" id="GO:0016020">
    <property type="term" value="C:membrane"/>
    <property type="evidence" value="ECO:0007669"/>
    <property type="project" value="UniProtKB-SubCell"/>
</dbReference>
<dbReference type="Gene3D" id="1.10.630.10">
    <property type="entry name" value="Cytochrome P450"/>
    <property type="match status" value="1"/>
</dbReference>
<dbReference type="Proteomes" id="UP001362999">
    <property type="component" value="Unassembled WGS sequence"/>
</dbReference>
<evidence type="ECO:0000256" key="11">
    <source>
        <dbReference type="ARBA" id="ARBA00023033"/>
    </source>
</evidence>
<evidence type="ECO:0000256" key="5">
    <source>
        <dbReference type="ARBA" id="ARBA00022617"/>
    </source>
</evidence>
<evidence type="ECO:0000313" key="15">
    <source>
        <dbReference type="Proteomes" id="UP001362999"/>
    </source>
</evidence>
<evidence type="ECO:0000313" key="14">
    <source>
        <dbReference type="EMBL" id="KAK7053736.1"/>
    </source>
</evidence>
<organism evidence="14 15">
    <name type="scientific">Favolaschia claudopus</name>
    <dbReference type="NCBI Taxonomy" id="2862362"/>
    <lineage>
        <taxon>Eukaryota</taxon>
        <taxon>Fungi</taxon>
        <taxon>Dikarya</taxon>
        <taxon>Basidiomycota</taxon>
        <taxon>Agaricomycotina</taxon>
        <taxon>Agaricomycetes</taxon>
        <taxon>Agaricomycetidae</taxon>
        <taxon>Agaricales</taxon>
        <taxon>Marasmiineae</taxon>
        <taxon>Mycenaceae</taxon>
        <taxon>Favolaschia</taxon>
    </lineage>
</organism>
<dbReference type="GO" id="GO:0004497">
    <property type="term" value="F:monooxygenase activity"/>
    <property type="evidence" value="ECO:0007669"/>
    <property type="project" value="UniProtKB-KW"/>
</dbReference>
<comment type="cofactor">
    <cofactor evidence="1 13">
        <name>heme</name>
        <dbReference type="ChEBI" id="CHEBI:30413"/>
    </cofactor>
</comment>
<reference evidence="14 15" key="1">
    <citation type="journal article" date="2024" name="J Genomics">
        <title>Draft genome sequencing and assembly of Favolaschia claudopus CIRM-BRFM 2984 isolated from oak limbs.</title>
        <authorList>
            <person name="Navarro D."/>
            <person name="Drula E."/>
            <person name="Chaduli D."/>
            <person name="Cazenave R."/>
            <person name="Ahrendt S."/>
            <person name="Wang J."/>
            <person name="Lipzen A."/>
            <person name="Daum C."/>
            <person name="Barry K."/>
            <person name="Grigoriev I.V."/>
            <person name="Favel A."/>
            <person name="Rosso M.N."/>
            <person name="Martin F."/>
        </authorList>
    </citation>
    <scope>NUCLEOTIDE SEQUENCE [LARGE SCALE GENOMIC DNA]</scope>
    <source>
        <strain evidence="14 15">CIRM-BRFM 2984</strain>
    </source>
</reference>
<keyword evidence="5 13" id="KW-0349">Heme</keyword>
<keyword evidence="15" id="KW-1185">Reference proteome</keyword>
<keyword evidence="6" id="KW-0812">Transmembrane</keyword>
<dbReference type="PRINTS" id="PR00385">
    <property type="entry name" value="P450"/>
</dbReference>
<name>A0AAW0DLX0_9AGAR</name>
<dbReference type="InterPro" id="IPR001128">
    <property type="entry name" value="Cyt_P450"/>
</dbReference>
<comment type="similarity">
    <text evidence="4">Belongs to the cytochrome P450 family.</text>
</comment>
<keyword evidence="7 13" id="KW-0479">Metal-binding</keyword>
<dbReference type="SUPFAM" id="SSF48264">
    <property type="entry name" value="Cytochrome P450"/>
    <property type="match status" value="1"/>
</dbReference>
<evidence type="ECO:0000256" key="13">
    <source>
        <dbReference type="PIRSR" id="PIRSR602403-1"/>
    </source>
</evidence>
<dbReference type="InterPro" id="IPR036396">
    <property type="entry name" value="Cyt_P450_sf"/>
</dbReference>
<proteinExistence type="inferred from homology"/>
<keyword evidence="8" id="KW-1133">Transmembrane helix</keyword>
<dbReference type="PRINTS" id="PR00465">
    <property type="entry name" value="EP450IV"/>
</dbReference>
<comment type="subcellular location">
    <subcellularLocation>
        <location evidence="2">Membrane</location>
    </subcellularLocation>
</comment>
<evidence type="ECO:0000256" key="10">
    <source>
        <dbReference type="ARBA" id="ARBA00023004"/>
    </source>
</evidence>
<dbReference type="PANTHER" id="PTHR24305">
    <property type="entry name" value="CYTOCHROME P450"/>
    <property type="match status" value="1"/>
</dbReference>
<dbReference type="Pfam" id="PF00067">
    <property type="entry name" value="p450"/>
    <property type="match status" value="1"/>
</dbReference>
<keyword evidence="10 13" id="KW-0408">Iron</keyword>
<dbReference type="GO" id="GO:0016705">
    <property type="term" value="F:oxidoreductase activity, acting on paired donors, with incorporation or reduction of molecular oxygen"/>
    <property type="evidence" value="ECO:0007669"/>
    <property type="project" value="InterPro"/>
</dbReference>
<comment type="caution">
    <text evidence="14">The sequence shown here is derived from an EMBL/GenBank/DDBJ whole genome shotgun (WGS) entry which is preliminary data.</text>
</comment>
<keyword evidence="12" id="KW-0472">Membrane</keyword>
<dbReference type="EMBL" id="JAWWNJ010000006">
    <property type="protein sequence ID" value="KAK7053736.1"/>
    <property type="molecule type" value="Genomic_DNA"/>
</dbReference>
<evidence type="ECO:0000256" key="8">
    <source>
        <dbReference type="ARBA" id="ARBA00022989"/>
    </source>
</evidence>
<gene>
    <name evidence="14" type="ORF">R3P38DRAFT_3343217</name>
</gene>
<feature type="binding site" description="axial binding residue" evidence="13">
    <location>
        <position position="487"/>
    </location>
    <ligand>
        <name>heme</name>
        <dbReference type="ChEBI" id="CHEBI:30413"/>
    </ligand>
    <ligandPart>
        <name>Fe</name>
        <dbReference type="ChEBI" id="CHEBI:18248"/>
    </ligandPart>
</feature>
<keyword evidence="11" id="KW-0503">Monooxygenase</keyword>
<evidence type="ECO:0000256" key="12">
    <source>
        <dbReference type="ARBA" id="ARBA00023136"/>
    </source>
</evidence>
<dbReference type="GO" id="GO:0020037">
    <property type="term" value="F:heme binding"/>
    <property type="evidence" value="ECO:0007669"/>
    <property type="project" value="InterPro"/>
</dbReference>
<evidence type="ECO:0000256" key="1">
    <source>
        <dbReference type="ARBA" id="ARBA00001971"/>
    </source>
</evidence>
<dbReference type="PANTHER" id="PTHR24305:SF166">
    <property type="entry name" value="CYTOCHROME P450 12A4, MITOCHONDRIAL-RELATED"/>
    <property type="match status" value="1"/>
</dbReference>
<evidence type="ECO:0000256" key="3">
    <source>
        <dbReference type="ARBA" id="ARBA00004721"/>
    </source>
</evidence>
<accession>A0AAW0DLX0</accession>
<dbReference type="AlphaFoldDB" id="A0AAW0DLX0"/>
<evidence type="ECO:0000256" key="6">
    <source>
        <dbReference type="ARBA" id="ARBA00022692"/>
    </source>
</evidence>
<evidence type="ECO:0000256" key="4">
    <source>
        <dbReference type="ARBA" id="ARBA00010617"/>
    </source>
</evidence>
<protein>
    <submittedName>
        <fullName evidence="14">Cytochrome P450</fullName>
    </submittedName>
</protein>
<evidence type="ECO:0000256" key="2">
    <source>
        <dbReference type="ARBA" id="ARBA00004370"/>
    </source>
</evidence>
<keyword evidence="9" id="KW-0560">Oxidoreductase</keyword>
<dbReference type="CDD" id="cd11069">
    <property type="entry name" value="CYP_FUM15-like"/>
    <property type="match status" value="1"/>
</dbReference>
<evidence type="ECO:0000256" key="9">
    <source>
        <dbReference type="ARBA" id="ARBA00023002"/>
    </source>
</evidence>
<comment type="pathway">
    <text evidence="3">Secondary metabolite biosynthesis; terpenoid biosynthesis.</text>
</comment>
<sequence length="548" mass="61329">MTPVYQLRVSDVLVYAAGVWLLVKLARRVTNRSAHGTKLRGPPSTSLIFGLNRELARSPNSGNLYHEWAAQYGPVYEIPTAFGGRKVILCDPKAVNYFYSMERSIYIKGKLLRTVIANIFGQGLLWAEGEDHKRQRKALTPAFSNAAIRRLTEVFYDSGYKLKTHWETMTDNAPAEGAIIDVERWMNRVALDSIGIAGFSHDFKTLDGEYSAVAAAFDSLNFEGQGIISNLAFMLGTAFPWLARMPTKRNRIMRGLRLSMSTIADELLERTRREKSTHVSDETRDRSIIGLLLKAEEQDAELRMDPGEVMAQMVNIRSHLKNPDFNEQLECYETTSVSLTWALIELARNQGMQTKLREELNQFGATDPTWDQLVSSLPYLNAVVLEILRLHPPLGETTRQAAVDDVLPVSEPITTAAGQVVDNIAIAKGTVVTVSIRGMNQTEVLWGPDAKEFKPERWLTLADDPVRAKEIQGHHHLITFLDGPRTCLGKSFALAEFKAVLSTLIRNFTFEFPDGPETEIATHRALINRPKVAGEPGGIVPMRVRRAE</sequence>
<evidence type="ECO:0000256" key="7">
    <source>
        <dbReference type="ARBA" id="ARBA00022723"/>
    </source>
</evidence>